<feature type="compositionally biased region" description="Polar residues" evidence="5">
    <location>
        <begin position="113"/>
        <end position="128"/>
    </location>
</feature>
<protein>
    <recommendedName>
        <fullName evidence="6">RING-type domain-containing protein</fullName>
    </recommendedName>
</protein>
<accession>A0A9W8TRG7</accession>
<evidence type="ECO:0000256" key="5">
    <source>
        <dbReference type="SAM" id="MobiDB-lite"/>
    </source>
</evidence>
<dbReference type="GO" id="GO:0008270">
    <property type="term" value="F:zinc ion binding"/>
    <property type="evidence" value="ECO:0007669"/>
    <property type="project" value="UniProtKB-KW"/>
</dbReference>
<organism evidence="7 8">
    <name type="scientific">Xylaria arbuscula</name>
    <dbReference type="NCBI Taxonomy" id="114810"/>
    <lineage>
        <taxon>Eukaryota</taxon>
        <taxon>Fungi</taxon>
        <taxon>Dikarya</taxon>
        <taxon>Ascomycota</taxon>
        <taxon>Pezizomycotina</taxon>
        <taxon>Sordariomycetes</taxon>
        <taxon>Xylariomycetidae</taxon>
        <taxon>Xylariales</taxon>
        <taxon>Xylariaceae</taxon>
        <taxon>Xylaria</taxon>
    </lineage>
</organism>
<dbReference type="SUPFAM" id="SSF57850">
    <property type="entry name" value="RING/U-box"/>
    <property type="match status" value="1"/>
</dbReference>
<proteinExistence type="predicted"/>
<feature type="domain" description="RING-type" evidence="6">
    <location>
        <begin position="24"/>
        <end position="69"/>
    </location>
</feature>
<name>A0A9W8TRG7_9PEZI</name>
<comment type="caution">
    <text evidence="7">The sequence shown here is derived from an EMBL/GenBank/DDBJ whole genome shotgun (WGS) entry which is preliminary data.</text>
</comment>
<evidence type="ECO:0000313" key="8">
    <source>
        <dbReference type="Proteomes" id="UP001148614"/>
    </source>
</evidence>
<reference evidence="7" key="1">
    <citation type="submission" date="2022-07" db="EMBL/GenBank/DDBJ databases">
        <title>Genome Sequence of Xylaria arbuscula.</title>
        <authorList>
            <person name="Buettner E."/>
        </authorList>
    </citation>
    <scope>NUCLEOTIDE SEQUENCE</scope>
    <source>
        <strain evidence="7">VT107</strain>
    </source>
</reference>
<keyword evidence="3" id="KW-0862">Zinc</keyword>
<keyword evidence="8" id="KW-1185">Reference proteome</keyword>
<feature type="region of interest" description="Disordered" evidence="5">
    <location>
        <begin position="98"/>
        <end position="136"/>
    </location>
</feature>
<keyword evidence="1" id="KW-0479">Metal-binding</keyword>
<dbReference type="PANTHER" id="PTHR23327">
    <property type="entry name" value="RING FINGER PROTEIN 127"/>
    <property type="match status" value="1"/>
</dbReference>
<dbReference type="PANTHER" id="PTHR23327:SF51">
    <property type="entry name" value="TRANSCRIPTIONAL REGULATOR OF YEAST FORM ADHERENCE 3"/>
    <property type="match status" value="1"/>
</dbReference>
<dbReference type="AlphaFoldDB" id="A0A9W8TRG7"/>
<sequence length="136" mass="15308">MEHNNQSIMPDKEIVDSLISEFTCPICREILTKPQKACKWGHTFCQECLGKSIKSKAQRGEVPSCPLCRAVIKPHALHRLNRGSEEDKIRQEKVLQLLRLRGHEHTTDDGQMPVSQGPPSDAQQQSAPINHAPPDR</sequence>
<dbReference type="InterPro" id="IPR027370">
    <property type="entry name" value="Znf-RING_euk"/>
</dbReference>
<dbReference type="Pfam" id="PF13445">
    <property type="entry name" value="zf-RING_UBOX"/>
    <property type="match status" value="1"/>
</dbReference>
<evidence type="ECO:0000259" key="6">
    <source>
        <dbReference type="PROSITE" id="PS50089"/>
    </source>
</evidence>
<dbReference type="EMBL" id="JANPWZ010000100">
    <property type="protein sequence ID" value="KAJ3579400.1"/>
    <property type="molecule type" value="Genomic_DNA"/>
</dbReference>
<gene>
    <name evidence="7" type="ORF">NPX13_g1168</name>
</gene>
<evidence type="ECO:0000256" key="1">
    <source>
        <dbReference type="ARBA" id="ARBA00022723"/>
    </source>
</evidence>
<dbReference type="InterPro" id="IPR001841">
    <property type="entry name" value="Znf_RING"/>
</dbReference>
<dbReference type="InterPro" id="IPR013083">
    <property type="entry name" value="Znf_RING/FYVE/PHD"/>
</dbReference>
<dbReference type="Gene3D" id="3.30.40.10">
    <property type="entry name" value="Zinc/RING finger domain, C3HC4 (zinc finger)"/>
    <property type="match status" value="1"/>
</dbReference>
<dbReference type="PROSITE" id="PS50089">
    <property type="entry name" value="ZF_RING_2"/>
    <property type="match status" value="1"/>
</dbReference>
<dbReference type="Proteomes" id="UP001148614">
    <property type="component" value="Unassembled WGS sequence"/>
</dbReference>
<evidence type="ECO:0000256" key="2">
    <source>
        <dbReference type="ARBA" id="ARBA00022771"/>
    </source>
</evidence>
<evidence type="ECO:0000313" key="7">
    <source>
        <dbReference type="EMBL" id="KAJ3579400.1"/>
    </source>
</evidence>
<evidence type="ECO:0000256" key="4">
    <source>
        <dbReference type="PROSITE-ProRule" id="PRU00175"/>
    </source>
</evidence>
<keyword evidence="2 4" id="KW-0863">Zinc-finger</keyword>
<evidence type="ECO:0000256" key="3">
    <source>
        <dbReference type="ARBA" id="ARBA00022833"/>
    </source>
</evidence>